<dbReference type="EMBL" id="JAXCLA010000003">
    <property type="protein sequence ID" value="MDY0745131.1"/>
    <property type="molecule type" value="Genomic_DNA"/>
</dbReference>
<feature type="transmembrane region" description="Helical" evidence="7">
    <location>
        <begin position="241"/>
        <end position="264"/>
    </location>
</feature>
<feature type="transmembrane region" description="Helical" evidence="7">
    <location>
        <begin position="142"/>
        <end position="162"/>
    </location>
</feature>
<comment type="similarity">
    <text evidence="7">Belongs to the binding-protein-dependent transport system permease family.</text>
</comment>
<evidence type="ECO:0000256" key="7">
    <source>
        <dbReference type="RuleBase" id="RU363032"/>
    </source>
</evidence>
<dbReference type="Gene3D" id="1.10.3720.10">
    <property type="entry name" value="MetI-like"/>
    <property type="match status" value="1"/>
</dbReference>
<name>A0ABU5DFS2_9BURK</name>
<dbReference type="CDD" id="cd06261">
    <property type="entry name" value="TM_PBP2"/>
    <property type="match status" value="1"/>
</dbReference>
<comment type="caution">
    <text evidence="9">The sequence shown here is derived from an EMBL/GenBank/DDBJ whole genome shotgun (WGS) entry which is preliminary data.</text>
</comment>
<organism evidence="9 10">
    <name type="scientific">Roseateles agri</name>
    <dbReference type="NCBI Taxonomy" id="3098619"/>
    <lineage>
        <taxon>Bacteria</taxon>
        <taxon>Pseudomonadati</taxon>
        <taxon>Pseudomonadota</taxon>
        <taxon>Betaproteobacteria</taxon>
        <taxon>Burkholderiales</taxon>
        <taxon>Sphaerotilaceae</taxon>
        <taxon>Roseateles</taxon>
    </lineage>
</organism>
<feature type="transmembrane region" description="Helical" evidence="7">
    <location>
        <begin position="72"/>
        <end position="98"/>
    </location>
</feature>
<sequence length="279" mass="30801">MRRDRSDGSSIGAAAVHLFLVLYSLLTLVPFAWAILTSLKTTREIADSDRLLPVALDLGAYRLIFQSDFKLWFFNSMLVALSITVIGVIGNTMAGYALARLKFRGRESVFQALMLLVMVPAQVTMIPAYLIVARLGLADTHLGIVLTSVVNIASIFMMRQFFIDFPREIEEAALLDGCTPVTIFLRIVVPMAAPALATQAIFVFMGAWNEFMKPLLYISSPDNYLLTQGLNAASKQYEKSAAWNITMAGSVITILPILGLYVWLNKYFLKLNDAASGSK</sequence>
<keyword evidence="10" id="KW-1185">Reference proteome</keyword>
<dbReference type="PROSITE" id="PS50928">
    <property type="entry name" value="ABC_TM1"/>
    <property type="match status" value="1"/>
</dbReference>
<dbReference type="SUPFAM" id="SSF161098">
    <property type="entry name" value="MetI-like"/>
    <property type="match status" value="1"/>
</dbReference>
<keyword evidence="3" id="KW-1003">Cell membrane</keyword>
<evidence type="ECO:0000256" key="4">
    <source>
        <dbReference type="ARBA" id="ARBA00022692"/>
    </source>
</evidence>
<keyword evidence="6 7" id="KW-0472">Membrane</keyword>
<keyword evidence="5 7" id="KW-1133">Transmembrane helix</keyword>
<dbReference type="RefSeq" id="WP_320423031.1">
    <property type="nucleotide sequence ID" value="NZ_JAXCLA010000003.1"/>
</dbReference>
<accession>A0ABU5DFS2</accession>
<evidence type="ECO:0000256" key="6">
    <source>
        <dbReference type="ARBA" id="ARBA00023136"/>
    </source>
</evidence>
<evidence type="ECO:0000256" key="1">
    <source>
        <dbReference type="ARBA" id="ARBA00004651"/>
    </source>
</evidence>
<evidence type="ECO:0000313" key="9">
    <source>
        <dbReference type="EMBL" id="MDY0745131.1"/>
    </source>
</evidence>
<evidence type="ECO:0000256" key="2">
    <source>
        <dbReference type="ARBA" id="ARBA00022448"/>
    </source>
</evidence>
<dbReference type="PANTHER" id="PTHR43744">
    <property type="entry name" value="ABC TRANSPORTER PERMEASE PROTEIN MG189-RELATED-RELATED"/>
    <property type="match status" value="1"/>
</dbReference>
<evidence type="ECO:0000313" key="10">
    <source>
        <dbReference type="Proteomes" id="UP001285263"/>
    </source>
</evidence>
<evidence type="ECO:0000256" key="5">
    <source>
        <dbReference type="ARBA" id="ARBA00022989"/>
    </source>
</evidence>
<dbReference type="InterPro" id="IPR000515">
    <property type="entry name" value="MetI-like"/>
</dbReference>
<dbReference type="Pfam" id="PF00528">
    <property type="entry name" value="BPD_transp_1"/>
    <property type="match status" value="1"/>
</dbReference>
<proteinExistence type="inferred from homology"/>
<dbReference type="PANTHER" id="PTHR43744:SF12">
    <property type="entry name" value="ABC TRANSPORTER PERMEASE PROTEIN MG189-RELATED"/>
    <property type="match status" value="1"/>
</dbReference>
<comment type="subcellular location">
    <subcellularLocation>
        <location evidence="1 7">Cell membrane</location>
        <topology evidence="1 7">Multi-pass membrane protein</topology>
    </subcellularLocation>
</comment>
<feature type="domain" description="ABC transmembrane type-1" evidence="8">
    <location>
        <begin position="73"/>
        <end position="264"/>
    </location>
</feature>
<protein>
    <submittedName>
        <fullName evidence="9">Carbohydrate ABC transporter permease</fullName>
    </submittedName>
</protein>
<evidence type="ECO:0000259" key="8">
    <source>
        <dbReference type="PROSITE" id="PS50928"/>
    </source>
</evidence>
<evidence type="ECO:0000256" key="3">
    <source>
        <dbReference type="ARBA" id="ARBA00022475"/>
    </source>
</evidence>
<reference evidence="9 10" key="1">
    <citation type="submission" date="2023-11" db="EMBL/GenBank/DDBJ databases">
        <title>Paucibacter sp. nov., isolated from fresh soil in Korea.</title>
        <authorList>
            <person name="Le N.T.T."/>
        </authorList>
    </citation>
    <scope>NUCLEOTIDE SEQUENCE [LARGE SCALE GENOMIC DNA]</scope>
    <source>
        <strain evidence="9 10">R3-3</strain>
    </source>
</reference>
<dbReference type="InterPro" id="IPR035906">
    <property type="entry name" value="MetI-like_sf"/>
</dbReference>
<gene>
    <name evidence="9" type="ORF">SNE35_11455</name>
</gene>
<feature type="transmembrane region" description="Helical" evidence="7">
    <location>
        <begin position="12"/>
        <end position="36"/>
    </location>
</feature>
<keyword evidence="2 7" id="KW-0813">Transport</keyword>
<feature type="transmembrane region" description="Helical" evidence="7">
    <location>
        <begin position="183"/>
        <end position="208"/>
    </location>
</feature>
<keyword evidence="4 7" id="KW-0812">Transmembrane</keyword>
<dbReference type="Proteomes" id="UP001285263">
    <property type="component" value="Unassembled WGS sequence"/>
</dbReference>
<feature type="transmembrane region" description="Helical" evidence="7">
    <location>
        <begin position="110"/>
        <end position="130"/>
    </location>
</feature>